<dbReference type="InterPro" id="IPR007138">
    <property type="entry name" value="ABM_dom"/>
</dbReference>
<dbReference type="SUPFAM" id="SSF54909">
    <property type="entry name" value="Dimeric alpha+beta barrel"/>
    <property type="match status" value="1"/>
</dbReference>
<dbReference type="RefSeq" id="WP_153758377.1">
    <property type="nucleotide sequence ID" value="NZ_CP045851.1"/>
</dbReference>
<reference evidence="2 3" key="1">
    <citation type="submission" date="2019-11" db="EMBL/GenBank/DDBJ databases">
        <authorList>
            <person name="He Y."/>
        </authorList>
    </citation>
    <scope>NUCLEOTIDE SEQUENCE [LARGE SCALE GENOMIC DNA]</scope>
    <source>
        <strain evidence="2 3">SCSIO 58843</strain>
    </source>
</reference>
<dbReference type="InterPro" id="IPR050404">
    <property type="entry name" value="Heme-degrading_MO"/>
</dbReference>
<name>A0A5Q2RI77_9ACTN</name>
<dbReference type="AlphaFoldDB" id="A0A5Q2RI77"/>
<feature type="domain" description="ABM" evidence="1">
    <location>
        <begin position="9"/>
        <end position="97"/>
    </location>
</feature>
<evidence type="ECO:0000259" key="1">
    <source>
        <dbReference type="PROSITE" id="PS51725"/>
    </source>
</evidence>
<gene>
    <name evidence="2" type="ORF">GH723_03675</name>
</gene>
<dbReference type="Gene3D" id="3.30.70.100">
    <property type="match status" value="1"/>
</dbReference>
<dbReference type="InterPro" id="IPR011008">
    <property type="entry name" value="Dimeric_a/b-barrel"/>
</dbReference>
<sequence>MPEPREPAFVVSSEVHVEVDGADGLEGAFRDRLGAVDGWPGFRHLEVWRDVTRPGQYLMVSWWDAREDWVAYMRSDAHGRSHARMPDDPAPRAAGVRRWELVAE</sequence>
<dbReference type="PANTHER" id="PTHR34474">
    <property type="entry name" value="SIGNAL TRANSDUCTION PROTEIN TRAP"/>
    <property type="match status" value="1"/>
</dbReference>
<organism evidence="2 3">
    <name type="scientific">Actinomarinicola tropica</name>
    <dbReference type="NCBI Taxonomy" id="2789776"/>
    <lineage>
        <taxon>Bacteria</taxon>
        <taxon>Bacillati</taxon>
        <taxon>Actinomycetota</taxon>
        <taxon>Acidimicrobiia</taxon>
        <taxon>Acidimicrobiales</taxon>
        <taxon>Iamiaceae</taxon>
        <taxon>Actinomarinicola</taxon>
    </lineage>
</organism>
<dbReference type="Proteomes" id="UP000334019">
    <property type="component" value="Chromosome"/>
</dbReference>
<keyword evidence="3" id="KW-1185">Reference proteome</keyword>
<proteinExistence type="predicted"/>
<dbReference type="EMBL" id="CP045851">
    <property type="protein sequence ID" value="QGG94271.1"/>
    <property type="molecule type" value="Genomic_DNA"/>
</dbReference>
<dbReference type="PANTHER" id="PTHR34474:SF2">
    <property type="entry name" value="SIGNAL TRANSDUCTION PROTEIN TRAP"/>
    <property type="match status" value="1"/>
</dbReference>
<dbReference type="Pfam" id="PF03992">
    <property type="entry name" value="ABM"/>
    <property type="match status" value="1"/>
</dbReference>
<protein>
    <recommendedName>
        <fullName evidence="1">ABM domain-containing protein</fullName>
    </recommendedName>
</protein>
<evidence type="ECO:0000313" key="3">
    <source>
        <dbReference type="Proteomes" id="UP000334019"/>
    </source>
</evidence>
<dbReference type="KEGG" id="atq:GH723_03675"/>
<evidence type="ECO:0000313" key="2">
    <source>
        <dbReference type="EMBL" id="QGG94271.1"/>
    </source>
</evidence>
<dbReference type="PROSITE" id="PS51725">
    <property type="entry name" value="ABM"/>
    <property type="match status" value="1"/>
</dbReference>
<accession>A0A5Q2RI77</accession>